<accession>A0ABS1ELJ7</accession>
<dbReference type="RefSeq" id="WP_200267182.1">
    <property type="nucleotide sequence ID" value="NZ_JAENHN010000016.1"/>
</dbReference>
<reference evidence="3" key="1">
    <citation type="submission" date="2021-01" db="EMBL/GenBank/DDBJ databases">
        <title>Genome public.</title>
        <authorList>
            <person name="Liu C."/>
            <person name="Sun Q."/>
        </authorList>
    </citation>
    <scope>NUCLEOTIDE SEQUENCE [LARGE SCALE GENOMIC DNA]</scope>
    <source>
        <strain evidence="3">YIM B02505</strain>
    </source>
</reference>
<name>A0ABS1ELJ7_9CLOT</name>
<dbReference type="SUPFAM" id="SSF56281">
    <property type="entry name" value="Metallo-hydrolase/oxidoreductase"/>
    <property type="match status" value="1"/>
</dbReference>
<evidence type="ECO:0000259" key="1">
    <source>
        <dbReference type="SMART" id="SM00849"/>
    </source>
</evidence>
<sequence>MITEMLEKISDMSASFQQVTEDIVLLRFKIVNAIMIGSVKNENSDWVLIDTALRSSADEIIECAEKFFGKDKAPKCIILTHGHFDHVGSVVELANHWNVSIYAHELELPYLTGKSDYPKGDPSVDKGIVAKMSEFFPNKSINLDGKIKELPKDGTVPNLSEWRYINTPGHTPGHISLFRERDRVLIVGDAFTTVRQESLFSVLTQNKEVNGPPAYFTTDWDASKASVKKLAELRPAIIIPSHGDPMNGEEIGPYLKGLVENFDKKAIPEEGRFVK</sequence>
<evidence type="ECO:0000313" key="2">
    <source>
        <dbReference type="EMBL" id="MBK1810209.1"/>
    </source>
</evidence>
<dbReference type="Proteomes" id="UP000596739">
    <property type="component" value="Unassembled WGS sequence"/>
</dbReference>
<feature type="domain" description="Metallo-beta-lactamase" evidence="1">
    <location>
        <begin position="30"/>
        <end position="242"/>
    </location>
</feature>
<dbReference type="Pfam" id="PF00753">
    <property type="entry name" value="Lactamase_B"/>
    <property type="match status" value="1"/>
</dbReference>
<dbReference type="InterPro" id="IPR036866">
    <property type="entry name" value="RibonucZ/Hydroxyglut_hydro"/>
</dbReference>
<organism evidence="2 3">
    <name type="scientific">Clostridium yunnanense</name>
    <dbReference type="NCBI Taxonomy" id="2800325"/>
    <lineage>
        <taxon>Bacteria</taxon>
        <taxon>Bacillati</taxon>
        <taxon>Bacillota</taxon>
        <taxon>Clostridia</taxon>
        <taxon>Eubacteriales</taxon>
        <taxon>Clostridiaceae</taxon>
        <taxon>Clostridium</taxon>
    </lineage>
</organism>
<gene>
    <name evidence="2" type="ORF">JHL18_06105</name>
</gene>
<evidence type="ECO:0000313" key="3">
    <source>
        <dbReference type="Proteomes" id="UP000596739"/>
    </source>
</evidence>
<comment type="caution">
    <text evidence="2">The sequence shown here is derived from an EMBL/GenBank/DDBJ whole genome shotgun (WGS) entry which is preliminary data.</text>
</comment>
<dbReference type="InterPro" id="IPR001279">
    <property type="entry name" value="Metallo-B-lactamas"/>
</dbReference>
<protein>
    <submittedName>
        <fullName evidence="2">MBL fold metallo-hydrolase</fullName>
    </submittedName>
</protein>
<dbReference type="CDD" id="cd07721">
    <property type="entry name" value="yflN-like_MBL-fold"/>
    <property type="match status" value="1"/>
</dbReference>
<dbReference type="InterPro" id="IPR050855">
    <property type="entry name" value="NDM-1-like"/>
</dbReference>
<dbReference type="SMART" id="SM00849">
    <property type="entry name" value="Lactamase_B"/>
    <property type="match status" value="1"/>
</dbReference>
<dbReference type="PANTHER" id="PTHR42951">
    <property type="entry name" value="METALLO-BETA-LACTAMASE DOMAIN-CONTAINING"/>
    <property type="match status" value="1"/>
</dbReference>
<dbReference type="Gene3D" id="3.60.15.10">
    <property type="entry name" value="Ribonuclease Z/Hydroxyacylglutathione hydrolase-like"/>
    <property type="match status" value="1"/>
</dbReference>
<dbReference type="PANTHER" id="PTHR42951:SF17">
    <property type="entry name" value="METALLO-BETA-LACTAMASE DOMAIN-CONTAINING PROTEIN"/>
    <property type="match status" value="1"/>
</dbReference>
<keyword evidence="3" id="KW-1185">Reference proteome</keyword>
<dbReference type="EMBL" id="JAENHN010000016">
    <property type="protein sequence ID" value="MBK1810209.1"/>
    <property type="molecule type" value="Genomic_DNA"/>
</dbReference>
<proteinExistence type="predicted"/>